<evidence type="ECO:0000313" key="1">
    <source>
        <dbReference type="EMBL" id="MBH8555190.1"/>
    </source>
</evidence>
<dbReference type="RefSeq" id="WP_214441409.1">
    <property type="nucleotide sequence ID" value="NZ_JAECZB010000092.1"/>
</dbReference>
<organism evidence="1 2">
    <name type="scientific">Atlanticothrix silvestris CENA357</name>
    <dbReference type="NCBI Taxonomy" id="1725252"/>
    <lineage>
        <taxon>Bacteria</taxon>
        <taxon>Bacillati</taxon>
        <taxon>Cyanobacteriota</taxon>
        <taxon>Cyanophyceae</taxon>
        <taxon>Nostocales</taxon>
        <taxon>Nodulariaceae</taxon>
        <taxon>Atlanticothrix</taxon>
        <taxon>Atlanticothrix silvestris</taxon>
    </lineage>
</organism>
<dbReference type="AlphaFoldDB" id="A0A8J7HMU3"/>
<reference evidence="1 2" key="1">
    <citation type="journal article" date="2021" name="Int. J. Syst. Evol. Microbiol.">
        <title>Amazonocrinis nigriterrae gen. nov., sp. nov., Atlanticothrix silvestris gen. nov., sp. nov. and Dendronalium phyllosphericum gen. nov., sp. nov., nostocacean cyanobacteria from Brazilian environments.</title>
        <authorList>
            <person name="Alvarenga D.O."/>
            <person name="Andreote A.P.D."/>
            <person name="Branco L.H.Z."/>
            <person name="Delbaje E."/>
            <person name="Cruz R.B."/>
            <person name="Varani A.M."/>
            <person name="Fiore M.F."/>
        </authorList>
    </citation>
    <scope>NUCLEOTIDE SEQUENCE [LARGE SCALE GENOMIC DNA]</scope>
    <source>
        <strain evidence="1 2">CENA357</strain>
    </source>
</reference>
<sequence length="120" mass="13473">MADIADKQSDTTQAKEYRRQARQAKAAFGGTQYELRQHGQWIAQVVDAVDNAEIREQLEIEMENLAGDLPNFVAAIRRILAGERDENILCEQLDLEDSMIIYAILRGIADPQSLEALLGE</sequence>
<dbReference type="Proteomes" id="UP000599391">
    <property type="component" value="Unassembled WGS sequence"/>
</dbReference>
<evidence type="ECO:0000313" key="2">
    <source>
        <dbReference type="Proteomes" id="UP000599391"/>
    </source>
</evidence>
<name>A0A8J7HMU3_9CYAN</name>
<keyword evidence="2" id="KW-1185">Reference proteome</keyword>
<accession>A0A8J7HMU3</accession>
<protein>
    <submittedName>
        <fullName evidence="1">Uncharacterized protein</fullName>
    </submittedName>
</protein>
<gene>
    <name evidence="1" type="ORF">I8751_23135</name>
</gene>
<dbReference type="EMBL" id="JAECZB010000092">
    <property type="protein sequence ID" value="MBH8555190.1"/>
    <property type="molecule type" value="Genomic_DNA"/>
</dbReference>
<proteinExistence type="predicted"/>
<comment type="caution">
    <text evidence="1">The sequence shown here is derived from an EMBL/GenBank/DDBJ whole genome shotgun (WGS) entry which is preliminary data.</text>
</comment>